<dbReference type="Pfam" id="PF01464">
    <property type="entry name" value="SLT"/>
    <property type="match status" value="1"/>
</dbReference>
<evidence type="ECO:0000256" key="1">
    <source>
        <dbReference type="SAM" id="SignalP"/>
    </source>
</evidence>
<feature type="signal peptide" evidence="1">
    <location>
        <begin position="1"/>
        <end position="23"/>
    </location>
</feature>
<organism evidence="3 4">
    <name type="scientific">Salipaludibacillus aurantiacus</name>
    <dbReference type="NCBI Taxonomy" id="1601833"/>
    <lineage>
        <taxon>Bacteria</taxon>
        <taxon>Bacillati</taxon>
        <taxon>Bacillota</taxon>
        <taxon>Bacilli</taxon>
        <taxon>Bacillales</taxon>
        <taxon>Bacillaceae</taxon>
    </lineage>
</organism>
<dbReference type="AlphaFoldDB" id="A0A1H9RAG1"/>
<dbReference type="PANTHER" id="PTHR37423">
    <property type="entry name" value="SOLUBLE LYTIC MUREIN TRANSGLYCOSYLASE-RELATED"/>
    <property type="match status" value="1"/>
</dbReference>
<name>A0A1H9RAG1_9BACI</name>
<dbReference type="EMBL" id="FOGT01000003">
    <property type="protein sequence ID" value="SER69535.1"/>
    <property type="molecule type" value="Genomic_DNA"/>
</dbReference>
<protein>
    <submittedName>
        <fullName evidence="3">Transglycosylase SLT domain-containing protein</fullName>
    </submittedName>
</protein>
<accession>A0A1H9RAG1</accession>
<keyword evidence="4" id="KW-1185">Reference proteome</keyword>
<evidence type="ECO:0000313" key="4">
    <source>
        <dbReference type="Proteomes" id="UP000198571"/>
    </source>
</evidence>
<dbReference type="InterPro" id="IPR008258">
    <property type="entry name" value="Transglycosylase_SLT_dom_1"/>
</dbReference>
<keyword evidence="1" id="KW-0732">Signal</keyword>
<feature type="chain" id="PRO_5011755327" evidence="1">
    <location>
        <begin position="24"/>
        <end position="238"/>
    </location>
</feature>
<dbReference type="SUPFAM" id="SSF53955">
    <property type="entry name" value="Lysozyme-like"/>
    <property type="match status" value="1"/>
</dbReference>
<dbReference type="STRING" id="1601833.SAMN05518684_10355"/>
<dbReference type="InterPro" id="IPR023346">
    <property type="entry name" value="Lysozyme-like_dom_sf"/>
</dbReference>
<feature type="domain" description="Transglycosylase SLT" evidence="2">
    <location>
        <begin position="104"/>
        <end position="219"/>
    </location>
</feature>
<dbReference type="RefSeq" id="WP_093047791.1">
    <property type="nucleotide sequence ID" value="NZ_FOGT01000003.1"/>
</dbReference>
<evidence type="ECO:0000259" key="2">
    <source>
        <dbReference type="Pfam" id="PF01464"/>
    </source>
</evidence>
<sequence>MRIRTLIMIVAIAALAGSSIVLANEYRQTKEKIKELEVAKEEQRKQQARDLEIERMKRYAGQLPEDYEVSGYENWNEAKQVADYLYEDSGGLFKEEWGLFLALEAQKKEINPFLVYELLKVETGGQFDPELVGPETKYGHAYGMAQFMKNTGPWIAEMAGLQYEDDMLFDPHYSIQLSIVYLDYLYEQYGDWDHALTAYHRGMYGLEQYIEDNGDAKSWYAVEIQENAQEFDLVAYEN</sequence>
<dbReference type="PANTHER" id="PTHR37423:SF2">
    <property type="entry name" value="MEMBRANE-BOUND LYTIC MUREIN TRANSGLYCOSYLASE C"/>
    <property type="match status" value="1"/>
</dbReference>
<dbReference type="OrthoDB" id="9815002at2"/>
<reference evidence="4" key="1">
    <citation type="submission" date="2016-10" db="EMBL/GenBank/DDBJ databases">
        <authorList>
            <person name="Varghese N."/>
            <person name="Submissions S."/>
        </authorList>
    </citation>
    <scope>NUCLEOTIDE SEQUENCE [LARGE SCALE GENOMIC DNA]</scope>
    <source>
        <strain evidence="4">S9</strain>
    </source>
</reference>
<proteinExistence type="predicted"/>
<dbReference type="Gene3D" id="1.10.530.10">
    <property type="match status" value="1"/>
</dbReference>
<dbReference type="Proteomes" id="UP000198571">
    <property type="component" value="Unassembled WGS sequence"/>
</dbReference>
<evidence type="ECO:0000313" key="3">
    <source>
        <dbReference type="EMBL" id="SER69535.1"/>
    </source>
</evidence>
<gene>
    <name evidence="3" type="ORF">SAMN05518684_10355</name>
</gene>